<keyword evidence="9" id="KW-0046">Antibiotic resistance</keyword>
<evidence type="ECO:0000256" key="4">
    <source>
        <dbReference type="ARBA" id="ARBA00022448"/>
    </source>
</evidence>
<keyword evidence="5" id="KW-1003">Cell membrane</keyword>
<accession>A0A420EBR5</accession>
<dbReference type="InterPro" id="IPR048279">
    <property type="entry name" value="MdtK-like"/>
</dbReference>
<feature type="transmembrane region" description="Helical" evidence="10">
    <location>
        <begin position="160"/>
        <end position="182"/>
    </location>
</feature>
<keyword evidence="8 10" id="KW-0472">Membrane</keyword>
<keyword evidence="7 10" id="KW-1133">Transmembrane helix</keyword>
<evidence type="ECO:0000256" key="9">
    <source>
        <dbReference type="ARBA" id="ARBA00023251"/>
    </source>
</evidence>
<sequence>MFGDVSKPNKLFTAKHPLEILMETTASQDNSALDGPILVTFLKYLFPALVGMLAMGSASIVDGIFIGNFVGVPALAAVNLIIPILTVLFGVALMLSIGGSVRAGKYLGQRNQVAASAIFSKTLVITVVYAIVLIVLGLLFETALFRLLGADESLAQLMSQYYRVILPFLLAQIITIVLYFFIKLDGFPSLAATALVAGAIFNIGLDYLFIVVFDWGLSGAAWATGLSQVFPVLTLMTYFFSRKRKLRFSLRQKNWSEVFQAAYNGLSEFINETSGGIIAFIFNLLIISRAGVEGVAAITVLNYLLMIGFMIYFAIADTAQVMISQNFGAQNVQRLKQLLKICFAMTTIVSLLTIGVLLVFKEALIYTFLSDEGTQATVAIATTFVDYVWPMFIFAGANMIISGYLTAIHLPFQSGVISLCRSLIFPASLLVLFFILFDNNLFVIALPIGECITFLIAFAYFIRHQPQRAIDDDMAKNS</sequence>
<comment type="similarity">
    <text evidence="2">Belongs to the multi antimicrobial extrusion (MATE) (TC 2.A.66.1) family. MepA subfamily.</text>
</comment>
<comment type="subcellular location">
    <subcellularLocation>
        <location evidence="1">Cell inner membrane</location>
        <topology evidence="1">Multi-pass membrane protein</topology>
    </subcellularLocation>
</comment>
<feature type="transmembrane region" description="Helical" evidence="10">
    <location>
        <begin position="72"/>
        <end position="97"/>
    </location>
</feature>
<feature type="transmembrane region" description="Helical" evidence="10">
    <location>
        <begin position="44"/>
        <end position="66"/>
    </location>
</feature>
<feature type="transmembrane region" description="Helical" evidence="10">
    <location>
        <begin position="294"/>
        <end position="316"/>
    </location>
</feature>
<dbReference type="InterPro" id="IPR002528">
    <property type="entry name" value="MATE_fam"/>
</dbReference>
<evidence type="ECO:0000256" key="8">
    <source>
        <dbReference type="ARBA" id="ARBA00023136"/>
    </source>
</evidence>
<evidence type="ECO:0000256" key="7">
    <source>
        <dbReference type="ARBA" id="ARBA00022989"/>
    </source>
</evidence>
<keyword evidence="12" id="KW-1185">Reference proteome</keyword>
<feature type="transmembrane region" description="Helical" evidence="10">
    <location>
        <begin position="387"/>
        <end position="407"/>
    </location>
</feature>
<dbReference type="GO" id="GO:0046677">
    <property type="term" value="P:response to antibiotic"/>
    <property type="evidence" value="ECO:0007669"/>
    <property type="project" value="UniProtKB-KW"/>
</dbReference>
<gene>
    <name evidence="11" type="ORF">DBZ36_12905</name>
</gene>
<evidence type="ECO:0000256" key="10">
    <source>
        <dbReference type="SAM" id="Phobius"/>
    </source>
</evidence>
<feature type="transmembrane region" description="Helical" evidence="10">
    <location>
        <begin position="189"/>
        <end position="213"/>
    </location>
</feature>
<feature type="transmembrane region" description="Helical" evidence="10">
    <location>
        <begin position="443"/>
        <end position="462"/>
    </location>
</feature>
<dbReference type="AlphaFoldDB" id="A0A420EBR5"/>
<dbReference type="InterPro" id="IPR051327">
    <property type="entry name" value="MATE_MepA_subfamily"/>
</dbReference>
<feature type="transmembrane region" description="Helical" evidence="10">
    <location>
        <begin position="419"/>
        <end position="437"/>
    </location>
</feature>
<dbReference type="Pfam" id="PF01554">
    <property type="entry name" value="MatE"/>
    <property type="match status" value="2"/>
</dbReference>
<keyword evidence="6 10" id="KW-0812">Transmembrane</keyword>
<evidence type="ECO:0000313" key="12">
    <source>
        <dbReference type="Proteomes" id="UP000286482"/>
    </source>
</evidence>
<dbReference type="PIRSF" id="PIRSF006603">
    <property type="entry name" value="DinF"/>
    <property type="match status" value="1"/>
</dbReference>
<evidence type="ECO:0000313" key="11">
    <source>
        <dbReference type="EMBL" id="RKF18128.1"/>
    </source>
</evidence>
<feature type="transmembrane region" description="Helical" evidence="10">
    <location>
        <begin position="337"/>
        <end position="360"/>
    </location>
</feature>
<evidence type="ECO:0000256" key="5">
    <source>
        <dbReference type="ARBA" id="ARBA00022475"/>
    </source>
</evidence>
<proteinExistence type="inferred from homology"/>
<organism evidence="11 12">
    <name type="scientific">Alginatibacterium sediminis</name>
    <dbReference type="NCBI Taxonomy" id="2164068"/>
    <lineage>
        <taxon>Bacteria</taxon>
        <taxon>Pseudomonadati</taxon>
        <taxon>Pseudomonadota</taxon>
        <taxon>Gammaproteobacteria</taxon>
        <taxon>Alteromonadales</taxon>
        <taxon>Alteromonadaceae</taxon>
        <taxon>Alginatibacterium</taxon>
    </lineage>
</organism>
<dbReference type="GO" id="GO:0005886">
    <property type="term" value="C:plasma membrane"/>
    <property type="evidence" value="ECO:0007669"/>
    <property type="project" value="UniProtKB-SubCell"/>
</dbReference>
<comment type="caution">
    <text evidence="11">The sequence shown here is derived from an EMBL/GenBank/DDBJ whole genome shotgun (WGS) entry which is preliminary data.</text>
</comment>
<protein>
    <recommendedName>
        <fullName evidence="3">Multidrug export protein MepA</fullName>
    </recommendedName>
</protein>
<evidence type="ECO:0000256" key="6">
    <source>
        <dbReference type="ARBA" id="ARBA00022692"/>
    </source>
</evidence>
<feature type="transmembrane region" description="Helical" evidence="10">
    <location>
        <begin position="118"/>
        <end position="140"/>
    </location>
</feature>
<dbReference type="PANTHER" id="PTHR43823">
    <property type="entry name" value="SPORULATION PROTEIN YKVU"/>
    <property type="match status" value="1"/>
</dbReference>
<keyword evidence="4" id="KW-0813">Transport</keyword>
<name>A0A420EBR5_9ALTE</name>
<dbReference type="EMBL" id="RAQO01000006">
    <property type="protein sequence ID" value="RKF18128.1"/>
    <property type="molecule type" value="Genomic_DNA"/>
</dbReference>
<feature type="transmembrane region" description="Helical" evidence="10">
    <location>
        <begin position="261"/>
        <end position="288"/>
    </location>
</feature>
<reference evidence="11 12" key="1">
    <citation type="submission" date="2018-09" db="EMBL/GenBank/DDBJ databases">
        <authorList>
            <person name="Wang Z."/>
        </authorList>
    </citation>
    <scope>NUCLEOTIDE SEQUENCE [LARGE SCALE GENOMIC DNA]</scope>
    <source>
        <strain evidence="11 12">ALS 81</strain>
    </source>
</reference>
<dbReference type="InterPro" id="IPR045070">
    <property type="entry name" value="MATE_MepA-like"/>
</dbReference>
<dbReference type="PANTHER" id="PTHR43823:SF3">
    <property type="entry name" value="MULTIDRUG EXPORT PROTEIN MEPA"/>
    <property type="match status" value="1"/>
</dbReference>
<evidence type="ECO:0000256" key="1">
    <source>
        <dbReference type="ARBA" id="ARBA00004429"/>
    </source>
</evidence>
<dbReference type="Proteomes" id="UP000286482">
    <property type="component" value="Unassembled WGS sequence"/>
</dbReference>
<dbReference type="GO" id="GO:0042910">
    <property type="term" value="F:xenobiotic transmembrane transporter activity"/>
    <property type="evidence" value="ECO:0007669"/>
    <property type="project" value="InterPro"/>
</dbReference>
<evidence type="ECO:0000256" key="3">
    <source>
        <dbReference type="ARBA" id="ARBA00022106"/>
    </source>
</evidence>
<evidence type="ECO:0000256" key="2">
    <source>
        <dbReference type="ARBA" id="ARBA00008417"/>
    </source>
</evidence>
<dbReference type="GO" id="GO:0015297">
    <property type="term" value="F:antiporter activity"/>
    <property type="evidence" value="ECO:0007669"/>
    <property type="project" value="InterPro"/>
</dbReference>
<dbReference type="CDD" id="cd13143">
    <property type="entry name" value="MATE_MepA_like"/>
    <property type="match status" value="1"/>
</dbReference>
<feature type="transmembrane region" description="Helical" evidence="10">
    <location>
        <begin position="219"/>
        <end position="240"/>
    </location>
</feature>